<name>A0ACB8KKI8_CITSI</name>
<dbReference type="EMBL" id="CM039174">
    <property type="protein sequence ID" value="KAH9754836.1"/>
    <property type="molecule type" value="Genomic_DNA"/>
</dbReference>
<organism evidence="1 2">
    <name type="scientific">Citrus sinensis</name>
    <name type="common">Sweet orange</name>
    <name type="synonym">Citrus aurantium var. sinensis</name>
    <dbReference type="NCBI Taxonomy" id="2711"/>
    <lineage>
        <taxon>Eukaryota</taxon>
        <taxon>Viridiplantae</taxon>
        <taxon>Streptophyta</taxon>
        <taxon>Embryophyta</taxon>
        <taxon>Tracheophyta</taxon>
        <taxon>Spermatophyta</taxon>
        <taxon>Magnoliopsida</taxon>
        <taxon>eudicotyledons</taxon>
        <taxon>Gunneridae</taxon>
        <taxon>Pentapetalae</taxon>
        <taxon>rosids</taxon>
        <taxon>malvids</taxon>
        <taxon>Sapindales</taxon>
        <taxon>Rutaceae</taxon>
        <taxon>Aurantioideae</taxon>
        <taxon>Citrus</taxon>
    </lineage>
</organism>
<reference evidence="2" key="1">
    <citation type="journal article" date="2023" name="Hortic. Res.">
        <title>A chromosome-level phased genome enabling allele-level studies in sweet orange: a case study on citrus Huanglongbing tolerance.</title>
        <authorList>
            <person name="Wu B."/>
            <person name="Yu Q."/>
            <person name="Deng Z."/>
            <person name="Duan Y."/>
            <person name="Luo F."/>
            <person name="Gmitter F. Jr."/>
        </authorList>
    </citation>
    <scope>NUCLEOTIDE SEQUENCE [LARGE SCALE GENOMIC DNA]</scope>
    <source>
        <strain evidence="2">cv. Valencia</strain>
    </source>
</reference>
<sequence>MDAVARLHRQLVDYSNSLFQEGILDNQFGHLQQLQDESNPDFVAEVVNLYFKDSERLLNEITVALDQQNVDFTKVGGHVHQLKGSSSRCQQYLQHLKQEYYLVKNKLQTLFQLQQQLLSAGGSIPAYEMR</sequence>
<protein>
    <submittedName>
        <fullName evidence="1">Histidine-containing phosphotransfer protein 1</fullName>
    </submittedName>
</protein>
<keyword evidence="2" id="KW-1185">Reference proteome</keyword>
<accession>A0ACB8KKI8</accession>
<evidence type="ECO:0000313" key="1">
    <source>
        <dbReference type="EMBL" id="KAH9754836.1"/>
    </source>
</evidence>
<dbReference type="Proteomes" id="UP000829398">
    <property type="component" value="Chromosome 5"/>
</dbReference>
<gene>
    <name evidence="1" type="ORF">KPL71_015565</name>
</gene>
<comment type="caution">
    <text evidence="1">The sequence shown here is derived from an EMBL/GenBank/DDBJ whole genome shotgun (WGS) entry which is preliminary data.</text>
</comment>
<evidence type="ECO:0000313" key="2">
    <source>
        <dbReference type="Proteomes" id="UP000829398"/>
    </source>
</evidence>
<proteinExistence type="predicted"/>